<feature type="transmembrane region" description="Helical" evidence="2">
    <location>
        <begin position="12"/>
        <end position="34"/>
    </location>
</feature>
<evidence type="ECO:0000313" key="3">
    <source>
        <dbReference type="EMBL" id="RCX16125.1"/>
    </source>
</evidence>
<dbReference type="OrthoDB" id="1738448at2"/>
<keyword evidence="2" id="KW-0472">Membrane</keyword>
<evidence type="ECO:0000256" key="2">
    <source>
        <dbReference type="SAM" id="Phobius"/>
    </source>
</evidence>
<dbReference type="Gene3D" id="1.25.40.10">
    <property type="entry name" value="Tetratricopeptide repeat domain"/>
    <property type="match status" value="1"/>
</dbReference>
<dbReference type="Pfam" id="PF13174">
    <property type="entry name" value="TPR_6"/>
    <property type="match status" value="1"/>
</dbReference>
<dbReference type="AlphaFoldDB" id="A0A369B4A1"/>
<protein>
    <submittedName>
        <fullName evidence="3">Tetratricopeptide repeat protein</fullName>
    </submittedName>
</protein>
<gene>
    <name evidence="3" type="ORF">DFR58_112109</name>
</gene>
<dbReference type="SUPFAM" id="SSF48452">
    <property type="entry name" value="TPR-like"/>
    <property type="match status" value="1"/>
</dbReference>
<accession>A0A369B4A1</accession>
<dbReference type="InterPro" id="IPR011990">
    <property type="entry name" value="TPR-like_helical_dom_sf"/>
</dbReference>
<proteinExistence type="predicted"/>
<dbReference type="InterPro" id="IPR019734">
    <property type="entry name" value="TPR_rpt"/>
</dbReference>
<keyword evidence="1" id="KW-0175">Coiled coil</keyword>
<reference evidence="3 4" key="1">
    <citation type="submission" date="2018-07" db="EMBL/GenBank/DDBJ databases">
        <title>Genomic Encyclopedia of Type Strains, Phase IV (KMG-IV): sequencing the most valuable type-strain genomes for metagenomic binning, comparative biology and taxonomic classification.</title>
        <authorList>
            <person name="Goeker M."/>
        </authorList>
    </citation>
    <scope>NUCLEOTIDE SEQUENCE [LARGE SCALE GENOMIC DNA]</scope>
    <source>
        <strain evidence="3 4">DSM 27016</strain>
    </source>
</reference>
<keyword evidence="2" id="KW-1133">Transmembrane helix</keyword>
<dbReference type="EMBL" id="QPJT01000012">
    <property type="protein sequence ID" value="RCX16125.1"/>
    <property type="molecule type" value="Genomic_DNA"/>
</dbReference>
<organism evidence="3 4">
    <name type="scientific">Anaerobacterium chartisolvens</name>
    <dbReference type="NCBI Taxonomy" id="1297424"/>
    <lineage>
        <taxon>Bacteria</taxon>
        <taxon>Bacillati</taxon>
        <taxon>Bacillota</taxon>
        <taxon>Clostridia</taxon>
        <taxon>Eubacteriales</taxon>
        <taxon>Oscillospiraceae</taxon>
        <taxon>Anaerobacterium</taxon>
    </lineage>
</organism>
<evidence type="ECO:0000313" key="4">
    <source>
        <dbReference type="Proteomes" id="UP000253034"/>
    </source>
</evidence>
<name>A0A369B4A1_9FIRM</name>
<feature type="coiled-coil region" evidence="1">
    <location>
        <begin position="61"/>
        <end position="116"/>
    </location>
</feature>
<keyword evidence="4" id="KW-1185">Reference proteome</keyword>
<dbReference type="Proteomes" id="UP000253034">
    <property type="component" value="Unassembled WGS sequence"/>
</dbReference>
<sequence length="245" mass="28664">MSDKNNNKKKLWLYAVILFTSAFIVLLLTAFSQIRMNKNISRYKDQLNSESKLKSDFQLNLNSSLDLNKKLTEDLKLLNEDISKEKDIALEAEKKAEELQSRLKNTMASYEALIEAQRKYDDGEYVTSALLLYEKCKLALFDKEAYNQYVKLKELVFPKASKISYSDGLKNYKQGQYSKAIEYFKISTALASNEYYSDDCYYLMAYSYFYMKDNIQAKKSLETLFKNYPESTYLKKANILSEMMK</sequence>
<comment type="caution">
    <text evidence="3">The sequence shown here is derived from an EMBL/GenBank/DDBJ whole genome shotgun (WGS) entry which is preliminary data.</text>
</comment>
<evidence type="ECO:0000256" key="1">
    <source>
        <dbReference type="SAM" id="Coils"/>
    </source>
</evidence>
<keyword evidence="2" id="KW-0812">Transmembrane</keyword>